<evidence type="ECO:0000313" key="5">
    <source>
        <dbReference type="Proteomes" id="UP000262325"/>
    </source>
</evidence>
<dbReference type="PANTHER" id="PTHR42901:SF1">
    <property type="entry name" value="ALCOHOL DEHYDROGENASE"/>
    <property type="match status" value="1"/>
</dbReference>
<evidence type="ECO:0000256" key="1">
    <source>
        <dbReference type="ARBA" id="ARBA00006484"/>
    </source>
</evidence>
<reference evidence="4 5" key="1">
    <citation type="journal article" date="2018" name="Nat. Biotechnol.">
        <title>A standardized bacterial taxonomy based on genome phylogeny substantially revises the tree of life.</title>
        <authorList>
            <person name="Parks D.H."/>
            <person name="Chuvochina M."/>
            <person name="Waite D.W."/>
            <person name="Rinke C."/>
            <person name="Skarshewski A."/>
            <person name="Chaumeil P.A."/>
            <person name="Hugenholtz P."/>
        </authorList>
    </citation>
    <scope>NUCLEOTIDE SEQUENCE [LARGE SCALE GENOMIC DNA]</scope>
    <source>
        <strain evidence="4">UBA8672</strain>
    </source>
</reference>
<name>A0A3D5QBU8_FLESI</name>
<dbReference type="EMBL" id="DPPF01000064">
    <property type="protein sequence ID" value="HCW92642.1"/>
    <property type="molecule type" value="Genomic_DNA"/>
</dbReference>
<dbReference type="Proteomes" id="UP000262325">
    <property type="component" value="Unassembled WGS sequence"/>
</dbReference>
<evidence type="ECO:0000313" key="4">
    <source>
        <dbReference type="EMBL" id="HCW92642.1"/>
    </source>
</evidence>
<dbReference type="InterPro" id="IPR002347">
    <property type="entry name" value="SDR_fam"/>
</dbReference>
<proteinExistence type="inferred from homology"/>
<dbReference type="PRINTS" id="PR00080">
    <property type="entry name" value="SDRFAMILY"/>
</dbReference>
<dbReference type="PANTHER" id="PTHR42901">
    <property type="entry name" value="ALCOHOL DEHYDROGENASE"/>
    <property type="match status" value="1"/>
</dbReference>
<dbReference type="GO" id="GO:0016616">
    <property type="term" value="F:oxidoreductase activity, acting on the CH-OH group of donors, NAD or NADP as acceptor"/>
    <property type="evidence" value="ECO:0007669"/>
    <property type="project" value="UniProtKB-ARBA"/>
</dbReference>
<dbReference type="SUPFAM" id="SSF51735">
    <property type="entry name" value="NAD(P)-binding Rossmann-fold domains"/>
    <property type="match status" value="1"/>
</dbReference>
<evidence type="ECO:0000256" key="2">
    <source>
        <dbReference type="ARBA" id="ARBA00023002"/>
    </source>
</evidence>
<dbReference type="FunFam" id="3.40.50.720:FF:000047">
    <property type="entry name" value="NADP-dependent L-serine/L-allo-threonine dehydrogenase"/>
    <property type="match status" value="1"/>
</dbReference>
<dbReference type="PROSITE" id="PS00061">
    <property type="entry name" value="ADH_SHORT"/>
    <property type="match status" value="1"/>
</dbReference>
<protein>
    <submittedName>
        <fullName evidence="4">NAD(P)-dependent oxidoreductase</fullName>
    </submittedName>
</protein>
<dbReference type="PROSITE" id="PS51257">
    <property type="entry name" value="PROKAR_LIPOPROTEIN"/>
    <property type="match status" value="1"/>
</dbReference>
<dbReference type="AlphaFoldDB" id="A0A3D5QBU8"/>
<organism evidence="4 5">
    <name type="scientific">Flexistipes sinusarabici</name>
    <dbReference type="NCBI Taxonomy" id="2352"/>
    <lineage>
        <taxon>Bacteria</taxon>
        <taxon>Pseudomonadati</taxon>
        <taxon>Deferribacterota</taxon>
        <taxon>Deferribacteres</taxon>
        <taxon>Deferribacterales</taxon>
        <taxon>Flexistipitaceae</taxon>
        <taxon>Flexistipes</taxon>
    </lineage>
</organism>
<dbReference type="PRINTS" id="PR00081">
    <property type="entry name" value="GDHRDH"/>
</dbReference>
<dbReference type="InterPro" id="IPR020904">
    <property type="entry name" value="Sc_DH/Rdtase_CS"/>
</dbReference>
<dbReference type="Gene3D" id="3.40.50.720">
    <property type="entry name" value="NAD(P)-binding Rossmann-like Domain"/>
    <property type="match status" value="1"/>
</dbReference>
<comment type="similarity">
    <text evidence="1 3">Belongs to the short-chain dehydrogenases/reductases (SDR) family.</text>
</comment>
<sequence length="251" mass="27895">MSKTILITGATSGFGSACAEIFSHNKWNVILTGRRKERLENLEKKLGKFSNVYTSELDVRNSSSVEKFITDLPQGFRDIDVLVNNAGLALGLDPAYEANLDDWDVMVDTNIKGLLYCTKSVLKTMVKKNSGHIVNIGSTAGNWPYPGGNVYGATKSFVQQFSRNLRADLLGTKVKVTNIEPGMAETEFSLVRFKGDKKKAEKVYENADLLQPEDVAEIIYWVINTPERVNINTLEVMATCQAWGPLQVHRS</sequence>
<dbReference type="CDD" id="cd05346">
    <property type="entry name" value="SDR_c5"/>
    <property type="match status" value="1"/>
</dbReference>
<dbReference type="Pfam" id="PF00106">
    <property type="entry name" value="adh_short"/>
    <property type="match status" value="1"/>
</dbReference>
<accession>A0A3D5QBU8</accession>
<gene>
    <name evidence="4" type="ORF">DHM44_03065</name>
</gene>
<comment type="caution">
    <text evidence="4">The sequence shown here is derived from an EMBL/GenBank/DDBJ whole genome shotgun (WGS) entry which is preliminary data.</text>
</comment>
<dbReference type="InterPro" id="IPR036291">
    <property type="entry name" value="NAD(P)-bd_dom_sf"/>
</dbReference>
<evidence type="ECO:0000256" key="3">
    <source>
        <dbReference type="RuleBase" id="RU000363"/>
    </source>
</evidence>
<keyword evidence="2" id="KW-0560">Oxidoreductase</keyword>